<proteinExistence type="inferred from homology"/>
<evidence type="ECO:0000256" key="2">
    <source>
        <dbReference type="ARBA" id="ARBA00023015"/>
    </source>
</evidence>
<accession>A0A9X2W6A5</accession>
<keyword evidence="2" id="KW-0805">Transcription regulation</keyword>
<dbReference type="GO" id="GO:0003677">
    <property type="term" value="F:DNA binding"/>
    <property type="evidence" value="ECO:0007669"/>
    <property type="project" value="UniProtKB-KW"/>
</dbReference>
<dbReference type="EMBL" id="JALHAP010000074">
    <property type="protein sequence ID" value="MCT4701401.1"/>
    <property type="molecule type" value="Genomic_DNA"/>
</dbReference>
<comment type="similarity">
    <text evidence="1">Belongs to the LysR transcriptional regulatory family.</text>
</comment>
<dbReference type="PROSITE" id="PS50931">
    <property type="entry name" value="HTH_LYSR"/>
    <property type="match status" value="1"/>
</dbReference>
<dbReference type="Pfam" id="PF03466">
    <property type="entry name" value="LysR_substrate"/>
    <property type="match status" value="1"/>
</dbReference>
<dbReference type="SUPFAM" id="SSF46785">
    <property type="entry name" value="Winged helix' DNA-binding domain"/>
    <property type="match status" value="1"/>
</dbReference>
<dbReference type="PRINTS" id="PR00039">
    <property type="entry name" value="HTHLYSR"/>
</dbReference>
<dbReference type="RefSeq" id="WP_271122345.1">
    <property type="nucleotide sequence ID" value="NZ_JALHAN010000061.1"/>
</dbReference>
<dbReference type="GO" id="GO:0005829">
    <property type="term" value="C:cytosol"/>
    <property type="evidence" value="ECO:0007669"/>
    <property type="project" value="TreeGrafter"/>
</dbReference>
<dbReference type="InterPro" id="IPR000847">
    <property type="entry name" value="LysR_HTH_N"/>
</dbReference>
<evidence type="ECO:0000256" key="3">
    <source>
        <dbReference type="ARBA" id="ARBA00023125"/>
    </source>
</evidence>
<evidence type="ECO:0000256" key="4">
    <source>
        <dbReference type="ARBA" id="ARBA00023163"/>
    </source>
</evidence>
<dbReference type="Gene3D" id="3.40.190.290">
    <property type="match status" value="1"/>
</dbReference>
<reference evidence="6" key="1">
    <citation type="submission" date="2022-03" db="EMBL/GenBank/DDBJ databases">
        <title>Proposal of a novel genus Dryocolo and two novel species.</title>
        <authorList>
            <person name="Maddock D.W."/>
            <person name="Brady C.L."/>
            <person name="Denman S."/>
            <person name="Arnold D."/>
        </authorList>
    </citation>
    <scope>NUCLEOTIDE SEQUENCE</scope>
    <source>
        <strain evidence="6">H6W4</strain>
    </source>
</reference>
<keyword evidence="3" id="KW-0238">DNA-binding</keyword>
<gene>
    <name evidence="6" type="ORF">MUA00_06240</name>
</gene>
<comment type="caution">
    <text evidence="6">The sequence shown here is derived from an EMBL/GenBank/DDBJ whole genome shotgun (WGS) entry which is preliminary data.</text>
</comment>
<keyword evidence="7" id="KW-1185">Reference proteome</keyword>
<dbReference type="Gene3D" id="1.10.10.10">
    <property type="entry name" value="Winged helix-like DNA-binding domain superfamily/Winged helix DNA-binding domain"/>
    <property type="match status" value="1"/>
</dbReference>
<feature type="domain" description="HTH lysR-type" evidence="5">
    <location>
        <begin position="1"/>
        <end position="60"/>
    </location>
</feature>
<evidence type="ECO:0000256" key="1">
    <source>
        <dbReference type="ARBA" id="ARBA00009437"/>
    </source>
</evidence>
<name>A0A9X2W6A5_9ENTR</name>
<dbReference type="Pfam" id="PF00126">
    <property type="entry name" value="HTH_1"/>
    <property type="match status" value="1"/>
</dbReference>
<dbReference type="InterPro" id="IPR050950">
    <property type="entry name" value="HTH-type_LysR_regulators"/>
</dbReference>
<dbReference type="InterPro" id="IPR036388">
    <property type="entry name" value="WH-like_DNA-bd_sf"/>
</dbReference>
<dbReference type="Proteomes" id="UP001150641">
    <property type="component" value="Unassembled WGS sequence"/>
</dbReference>
<dbReference type="GO" id="GO:0003700">
    <property type="term" value="F:DNA-binding transcription factor activity"/>
    <property type="evidence" value="ECO:0007669"/>
    <property type="project" value="InterPro"/>
</dbReference>
<dbReference type="PANTHER" id="PTHR30419">
    <property type="entry name" value="HTH-TYPE TRANSCRIPTIONAL REGULATOR YBHD"/>
    <property type="match status" value="1"/>
</dbReference>
<dbReference type="AlphaFoldDB" id="A0A9X2W6A5"/>
<dbReference type="SUPFAM" id="SSF53850">
    <property type="entry name" value="Periplasmic binding protein-like II"/>
    <property type="match status" value="1"/>
</dbReference>
<protein>
    <submittedName>
        <fullName evidence="6">LysR family transcriptional regulator</fullName>
    </submittedName>
</protein>
<keyword evidence="4" id="KW-0804">Transcription</keyword>
<evidence type="ECO:0000259" key="5">
    <source>
        <dbReference type="PROSITE" id="PS50931"/>
    </source>
</evidence>
<dbReference type="FunFam" id="1.10.10.10:FF:000001">
    <property type="entry name" value="LysR family transcriptional regulator"/>
    <property type="match status" value="1"/>
</dbReference>
<dbReference type="InterPro" id="IPR005119">
    <property type="entry name" value="LysR_subst-bd"/>
</dbReference>
<dbReference type="InterPro" id="IPR036390">
    <property type="entry name" value="WH_DNA-bd_sf"/>
</dbReference>
<dbReference type="PANTHER" id="PTHR30419:SF14">
    <property type="entry name" value="LYSR FAMILY TRANSCRIPTIONAL REGULATOR"/>
    <property type="match status" value="1"/>
</dbReference>
<evidence type="ECO:0000313" key="6">
    <source>
        <dbReference type="EMBL" id="MCT4701401.1"/>
    </source>
</evidence>
<dbReference type="CDD" id="cd08440">
    <property type="entry name" value="PBP2_LTTR_like_4"/>
    <property type="match status" value="1"/>
</dbReference>
<organism evidence="6 7">
    <name type="scientific">Dryocola boscaweniae</name>
    <dbReference type="NCBI Taxonomy" id="2925397"/>
    <lineage>
        <taxon>Bacteria</taxon>
        <taxon>Pseudomonadati</taxon>
        <taxon>Pseudomonadota</taxon>
        <taxon>Gammaproteobacteria</taxon>
        <taxon>Enterobacterales</taxon>
        <taxon>Enterobacteriaceae</taxon>
        <taxon>Dryocola</taxon>
    </lineage>
</organism>
<evidence type="ECO:0000313" key="7">
    <source>
        <dbReference type="Proteomes" id="UP001150641"/>
    </source>
</evidence>
<sequence>MNYSLRQLRTFVAVAQAGSFSRAGEQIGLSQSAVSHSVKELENEIGVKLLDRTTREVVLTGAGLQLAGRLERLLEELNSTLLDVRSVGLQLSGTVRVAASQTISAHLMPQSIAAAALENPAIRFVLHDRPQQWVLQSIRQGEVDFGIVIDPIQAGDLDCEVVLSEPFLLLCRSDHPLAEMGYVPWQSLQGARLVLQDYASGSRPLIDDALARLGIDANIVQQIGHPATLYPMVEAGIGISVLPALALPLPEGRPLVVKRLTPVVERQLMLVRRKNRSLSLAAEAIWQVIRQQAQHLTAARRGDALFSDPTDNR</sequence>